<evidence type="ECO:0000313" key="2">
    <source>
        <dbReference type="Proteomes" id="UP000606044"/>
    </source>
</evidence>
<accession>A0A917BSW5</accession>
<dbReference type="RefSeq" id="WP_188576083.1">
    <property type="nucleotide sequence ID" value="NZ_BMCT01000001.1"/>
</dbReference>
<evidence type="ECO:0008006" key="3">
    <source>
        <dbReference type="Google" id="ProtNLM"/>
    </source>
</evidence>
<comment type="caution">
    <text evidence="1">The sequence shown here is derived from an EMBL/GenBank/DDBJ whole genome shotgun (WGS) entry which is preliminary data.</text>
</comment>
<dbReference type="Pfam" id="PF10983">
    <property type="entry name" value="DUF2793"/>
    <property type="match status" value="1"/>
</dbReference>
<evidence type="ECO:0000313" key="1">
    <source>
        <dbReference type="EMBL" id="GGF53248.1"/>
    </source>
</evidence>
<dbReference type="EMBL" id="BMCT01000001">
    <property type="protein sequence ID" value="GGF53248.1"/>
    <property type="molecule type" value="Genomic_DNA"/>
</dbReference>
<dbReference type="InterPro" id="IPR021251">
    <property type="entry name" value="DUF2793"/>
</dbReference>
<reference evidence="1" key="1">
    <citation type="journal article" date="2014" name="Int. J. Syst. Evol. Microbiol.">
        <title>Complete genome sequence of Corynebacterium casei LMG S-19264T (=DSM 44701T), isolated from a smear-ripened cheese.</title>
        <authorList>
            <consortium name="US DOE Joint Genome Institute (JGI-PGF)"/>
            <person name="Walter F."/>
            <person name="Albersmeier A."/>
            <person name="Kalinowski J."/>
            <person name="Ruckert C."/>
        </authorList>
    </citation>
    <scope>NUCLEOTIDE SEQUENCE</scope>
    <source>
        <strain evidence="1">CCM 7897</strain>
    </source>
</reference>
<name>A0A917BSW5_9HYPH</name>
<protein>
    <recommendedName>
        <fullName evidence="3">DUF2793 domain-containing protein</fullName>
    </recommendedName>
</protein>
<dbReference type="Proteomes" id="UP000606044">
    <property type="component" value="Unassembled WGS sequence"/>
</dbReference>
<organism evidence="1 2">
    <name type="scientific">Azorhizobium oxalatiphilum</name>
    <dbReference type="NCBI Taxonomy" id="980631"/>
    <lineage>
        <taxon>Bacteria</taxon>
        <taxon>Pseudomonadati</taxon>
        <taxon>Pseudomonadota</taxon>
        <taxon>Alphaproteobacteria</taxon>
        <taxon>Hyphomicrobiales</taxon>
        <taxon>Xanthobacteraceae</taxon>
        <taxon>Azorhizobium</taxon>
    </lineage>
</organism>
<gene>
    <name evidence="1" type="ORF">GCM10007301_10890</name>
</gene>
<sequence length="493" mass="50744">MSSLTSANLALPYLAAAQAQKHITHNEALRALDAHVHLRLESLAVTAPPPGSAEGACWFVPAGASGDFLGREGTIAAHESGAWDFLACPAGTLAYVVDERRLALFDGTYWVSPLAAGAHGGMLSAHVLEEDVFLFGASVSTTIAIPDRAIVFGVSTRTLETVTGASAYHCGVAAEPNAFGGWLGVGVGNTNSGVIGPRAYYAPTPLLISAEGGVFTGGIVRVALHYFTCDVPRAEAAAFALSRPETMALVARMGTPPPLSRQWLIDRLVGELVKAGVWAKLDALYLLAAPDAQAARLNWISSAYGLTAVNSPAFTVDRGYASDGAAGHLVTGFVPGAGTLFQQDAAGLGTWVQENGRLGLAMGALLASTFSGSHIARYGLEGGSYCALTATEEAIRSVSSYADYLATGFYAAVRSGPNAVVCYRNGVGLETAATGSVPSPQLDFYLLGINFGGPLVNSTGRLAAAFMGASLTPAQMAAFHAALARYLTAIGAA</sequence>
<proteinExistence type="predicted"/>
<reference evidence="1" key="2">
    <citation type="submission" date="2020-09" db="EMBL/GenBank/DDBJ databases">
        <authorList>
            <person name="Sun Q."/>
            <person name="Sedlacek I."/>
        </authorList>
    </citation>
    <scope>NUCLEOTIDE SEQUENCE</scope>
    <source>
        <strain evidence="1">CCM 7897</strain>
    </source>
</reference>
<keyword evidence="2" id="KW-1185">Reference proteome</keyword>
<dbReference type="AlphaFoldDB" id="A0A917BSW5"/>